<organism evidence="2 3">
    <name type="scientific">Streptomyces vulcanius</name>
    <dbReference type="NCBI Taxonomy" id="1441876"/>
    <lineage>
        <taxon>Bacteria</taxon>
        <taxon>Bacillati</taxon>
        <taxon>Actinomycetota</taxon>
        <taxon>Actinomycetes</taxon>
        <taxon>Kitasatosporales</taxon>
        <taxon>Streptomycetaceae</taxon>
        <taxon>Streptomyces</taxon>
    </lineage>
</organism>
<reference evidence="3" key="1">
    <citation type="journal article" date="2019" name="Int. J. Syst. Evol. Microbiol.">
        <title>The Global Catalogue of Microorganisms (GCM) 10K type strain sequencing project: providing services to taxonomists for standard genome sequencing and annotation.</title>
        <authorList>
            <consortium name="The Broad Institute Genomics Platform"/>
            <consortium name="The Broad Institute Genome Sequencing Center for Infectious Disease"/>
            <person name="Wu L."/>
            <person name="Ma J."/>
        </authorList>
    </citation>
    <scope>NUCLEOTIDE SEQUENCE [LARGE SCALE GENOMIC DNA]</scope>
    <source>
        <strain evidence="3">CGMCC 4.7177</strain>
    </source>
</reference>
<accession>A0ABV9AQE9</accession>
<feature type="compositionally biased region" description="Acidic residues" evidence="1">
    <location>
        <begin position="52"/>
        <end position="61"/>
    </location>
</feature>
<sequence>MKRRLVFGFLNGEIVTPQEQGLEPDGTFTVEAGQTVTDANGNTYTSTATPADETETENPDV</sequence>
<comment type="caution">
    <text evidence="2">The sequence shown here is derived from an EMBL/GenBank/DDBJ whole genome shotgun (WGS) entry which is preliminary data.</text>
</comment>
<dbReference type="RefSeq" id="WP_381171620.1">
    <property type="nucleotide sequence ID" value="NZ_JBHSFK010000008.1"/>
</dbReference>
<dbReference type="Proteomes" id="UP001595839">
    <property type="component" value="Unassembled WGS sequence"/>
</dbReference>
<feature type="region of interest" description="Disordered" evidence="1">
    <location>
        <begin position="36"/>
        <end position="61"/>
    </location>
</feature>
<protein>
    <submittedName>
        <fullName evidence="2">Uncharacterized protein</fullName>
    </submittedName>
</protein>
<dbReference type="EMBL" id="JBHSFK010000008">
    <property type="protein sequence ID" value="MFC4500653.1"/>
    <property type="molecule type" value="Genomic_DNA"/>
</dbReference>
<gene>
    <name evidence="2" type="ORF">ACFPIH_14155</name>
</gene>
<feature type="compositionally biased region" description="Polar residues" evidence="1">
    <location>
        <begin position="36"/>
        <end position="49"/>
    </location>
</feature>
<keyword evidence="3" id="KW-1185">Reference proteome</keyword>
<name>A0ABV9AQE9_9ACTN</name>
<evidence type="ECO:0000313" key="2">
    <source>
        <dbReference type="EMBL" id="MFC4500653.1"/>
    </source>
</evidence>
<evidence type="ECO:0000256" key="1">
    <source>
        <dbReference type="SAM" id="MobiDB-lite"/>
    </source>
</evidence>
<evidence type="ECO:0000313" key="3">
    <source>
        <dbReference type="Proteomes" id="UP001595839"/>
    </source>
</evidence>
<proteinExistence type="predicted"/>